<organism evidence="5 6">
    <name type="scientific">Polysphondylium violaceum</name>
    <dbReference type="NCBI Taxonomy" id="133409"/>
    <lineage>
        <taxon>Eukaryota</taxon>
        <taxon>Amoebozoa</taxon>
        <taxon>Evosea</taxon>
        <taxon>Eumycetozoa</taxon>
        <taxon>Dictyostelia</taxon>
        <taxon>Dictyosteliales</taxon>
        <taxon>Dictyosteliaceae</taxon>
        <taxon>Polysphondylium</taxon>
    </lineage>
</organism>
<dbReference type="CDD" id="cd01399">
    <property type="entry name" value="GlcN6P_deaminase"/>
    <property type="match status" value="1"/>
</dbReference>
<evidence type="ECO:0000256" key="2">
    <source>
        <dbReference type="ARBA" id="ARBA00006066"/>
    </source>
</evidence>
<evidence type="ECO:0000256" key="3">
    <source>
        <dbReference type="SAM" id="MobiDB-lite"/>
    </source>
</evidence>
<dbReference type="EMBL" id="AJWJ01000027">
    <property type="protein sequence ID" value="KAF2077503.1"/>
    <property type="molecule type" value="Genomic_DNA"/>
</dbReference>
<keyword evidence="6" id="KW-1185">Reference proteome</keyword>
<name>A0A8J4V4L6_9MYCE</name>
<comment type="similarity">
    <text evidence="2">Belongs to the PIGL family.</text>
</comment>
<comment type="similarity">
    <text evidence="1">Belongs to the glucosamine/galactosamine-6-phosphate isomerase family.</text>
</comment>
<dbReference type="SUPFAM" id="SSF100950">
    <property type="entry name" value="NagB/RpiA/CoA transferase-like"/>
    <property type="match status" value="1"/>
</dbReference>
<comment type="caution">
    <text evidence="5">The sequence shown here is derived from an EMBL/GenBank/DDBJ whole genome shotgun (WGS) entry which is preliminary data.</text>
</comment>
<feature type="compositionally biased region" description="Polar residues" evidence="3">
    <location>
        <begin position="364"/>
        <end position="379"/>
    </location>
</feature>
<dbReference type="InterPro" id="IPR003737">
    <property type="entry name" value="GlcNAc_PI_deacetylase-related"/>
</dbReference>
<dbReference type="InterPro" id="IPR037171">
    <property type="entry name" value="NagB/RpiA_transferase-like"/>
</dbReference>
<feature type="domain" description="Glucosamine/galactosamine-6-phosphate isomerase" evidence="4">
    <location>
        <begin position="36"/>
        <end position="168"/>
    </location>
</feature>
<dbReference type="InterPro" id="IPR024078">
    <property type="entry name" value="LmbE-like_dom_sf"/>
</dbReference>
<dbReference type="GO" id="GO:0005975">
    <property type="term" value="P:carbohydrate metabolic process"/>
    <property type="evidence" value="ECO:0007669"/>
    <property type="project" value="InterPro"/>
</dbReference>
<dbReference type="PANTHER" id="PTHR42892:SF1">
    <property type="entry name" value="GLUCOSAMINE-6-PHOSPHATE ISOMERASE"/>
    <property type="match status" value="1"/>
</dbReference>
<evidence type="ECO:0000259" key="4">
    <source>
        <dbReference type="Pfam" id="PF01182"/>
    </source>
</evidence>
<accession>A0A8J4V4L6</accession>
<feature type="region of interest" description="Disordered" evidence="3">
    <location>
        <begin position="356"/>
        <end position="382"/>
    </location>
</feature>
<dbReference type="NCBIfam" id="NF002557">
    <property type="entry name" value="PRK02122.1"/>
    <property type="match status" value="2"/>
</dbReference>
<dbReference type="Proteomes" id="UP000695562">
    <property type="component" value="Unassembled WGS sequence"/>
</dbReference>
<dbReference type="Gene3D" id="3.40.50.1360">
    <property type="match status" value="1"/>
</dbReference>
<dbReference type="Pfam" id="PF01182">
    <property type="entry name" value="Glucosamine_iso"/>
    <property type="match status" value="1"/>
</dbReference>
<sequence length="700" mass="79129">MVSGISTINKETGALECHKEFTSKEKLKTLVYQYPDQASAYIANVIVDAIQTANNQNKPLVLGLSAGSTPTTVYDVLIKLYKEKKVSFKNVITFNTDEYYPISRKRIQSYYRFMQENLFEHIDIQQNNIHFLNGEVESQEELDKHLLDYENEIKSVGGIDLLLLPIGKRIGFNEAGTSPKSVTRLVDLEQNTRIDAASDFFGVDHVPHHALTMGLQTMYQSKKVILVAFSEGKASIVQKTIEGDQTISIPSTIFQQHNNTELVIDEAAAVEITRCKAPWTIHSTGAPIVIKWTPILARKAVIWLSLKLSKPILKLEEEEYHDNNLSSLIKTYGPCPNLNLKVFRYLQSTINGWPGGRPIPPQVQPSSPKLSSSTQNLSPPNRLGPLPVQVQNDQWDTDILSQQPISKRVIVFSPHPDDDVISMGGTFIRLCDQGHQVHVAYQTSGNIAVWDDDAIRFANFASEFAKLFNLDDKAKAQSKAIEDGVEDFIRSKEPGQPDSKQIQMIKGLIRQTEARAGARYAGVEPHRIHFLDLPFYETGAVKKKPLGEEDIEIMVKFIESVKPEIIFAAGDLSDPHGTHRVALKAILAAIERLKHNDWMQECQVWLYRGAWQEWEPERIEMAVPMSPHELMRKRMSIFKHQSQKDVPAFPGTDKREFWVRAEDRNRATAKIYDKLGLTEFEGIEAFVGWTIDNKFGTNPI</sequence>
<dbReference type="GO" id="GO:0006044">
    <property type="term" value="P:N-acetylglucosamine metabolic process"/>
    <property type="evidence" value="ECO:0007669"/>
    <property type="project" value="InterPro"/>
</dbReference>
<dbReference type="InterPro" id="IPR006148">
    <property type="entry name" value="Glc/Gal-6P_isomerase"/>
</dbReference>
<dbReference type="InterPro" id="IPR004547">
    <property type="entry name" value="Glucosamine6P_isomerase"/>
</dbReference>
<dbReference type="Pfam" id="PF02585">
    <property type="entry name" value="PIG-L"/>
    <property type="match status" value="1"/>
</dbReference>
<proteinExistence type="inferred from homology"/>
<evidence type="ECO:0000313" key="6">
    <source>
        <dbReference type="Proteomes" id="UP000695562"/>
    </source>
</evidence>
<dbReference type="GO" id="GO:0004342">
    <property type="term" value="F:glucosamine-6-phosphate deaminase activity"/>
    <property type="evidence" value="ECO:0007669"/>
    <property type="project" value="InterPro"/>
</dbReference>
<evidence type="ECO:0000256" key="1">
    <source>
        <dbReference type="ARBA" id="ARBA00005526"/>
    </source>
</evidence>
<evidence type="ECO:0000313" key="5">
    <source>
        <dbReference type="EMBL" id="KAF2077503.1"/>
    </source>
</evidence>
<gene>
    <name evidence="5" type="ORF">CYY_001202</name>
</gene>
<protein>
    <recommendedName>
        <fullName evidence="4">Glucosamine/galactosamine-6-phosphate isomerase domain-containing protein</fullName>
    </recommendedName>
</protein>
<dbReference type="InterPro" id="IPR052960">
    <property type="entry name" value="GlcN6P_deaminase-like"/>
</dbReference>
<dbReference type="PANTHER" id="PTHR42892">
    <property type="entry name" value="GLUCOSAMINE-6-PHOSPHATE DEAMINASE-LIKE PROTEIN BT_0258-RELATED"/>
    <property type="match status" value="1"/>
</dbReference>
<reference evidence="5" key="1">
    <citation type="submission" date="2020-01" db="EMBL/GenBank/DDBJ databases">
        <title>Development of genomics and gene disruption for Polysphondylium violaceum indicates a role for the polyketide synthase stlB in stalk morphogenesis.</title>
        <authorList>
            <person name="Narita B."/>
            <person name="Kawabe Y."/>
            <person name="Kin K."/>
            <person name="Saito T."/>
            <person name="Gibbs R."/>
            <person name="Kuspa A."/>
            <person name="Muzny D."/>
            <person name="Queller D."/>
            <person name="Richards S."/>
            <person name="Strassman J."/>
            <person name="Sucgang R."/>
            <person name="Worley K."/>
            <person name="Schaap P."/>
        </authorList>
    </citation>
    <scope>NUCLEOTIDE SEQUENCE</scope>
    <source>
        <strain evidence="5">QSvi11</strain>
    </source>
</reference>
<dbReference type="AlphaFoldDB" id="A0A8J4V4L6"/>
<dbReference type="SUPFAM" id="SSF102588">
    <property type="entry name" value="LmbE-like"/>
    <property type="match status" value="1"/>
</dbReference>
<dbReference type="Gene3D" id="3.40.50.10320">
    <property type="entry name" value="LmbE-like"/>
    <property type="match status" value="1"/>
</dbReference>
<dbReference type="OrthoDB" id="7663298at2759"/>